<dbReference type="InterPro" id="IPR011051">
    <property type="entry name" value="RmlC_Cupin_sf"/>
</dbReference>
<dbReference type="SUPFAM" id="SSF46689">
    <property type="entry name" value="Homeodomain-like"/>
    <property type="match status" value="2"/>
</dbReference>
<keyword evidence="3" id="KW-0804">Transcription</keyword>
<dbReference type="EMBL" id="FNRJ01000025">
    <property type="protein sequence ID" value="SEB15824.1"/>
    <property type="molecule type" value="Genomic_DNA"/>
</dbReference>
<dbReference type="Proteomes" id="UP000242469">
    <property type="component" value="Unassembled WGS sequence"/>
</dbReference>
<dbReference type="PRINTS" id="PR00032">
    <property type="entry name" value="HTHARAC"/>
</dbReference>
<keyword evidence="6" id="KW-1185">Reference proteome</keyword>
<dbReference type="InterPro" id="IPR009057">
    <property type="entry name" value="Homeodomain-like_sf"/>
</dbReference>
<evidence type="ECO:0000256" key="1">
    <source>
        <dbReference type="ARBA" id="ARBA00023015"/>
    </source>
</evidence>
<protein>
    <submittedName>
        <fullName evidence="5">AraC-type DNA-binding protein</fullName>
    </submittedName>
</protein>
<dbReference type="InterPro" id="IPR050204">
    <property type="entry name" value="AraC_XylS_family_regulators"/>
</dbReference>
<evidence type="ECO:0000313" key="5">
    <source>
        <dbReference type="EMBL" id="SEB15824.1"/>
    </source>
</evidence>
<evidence type="ECO:0000259" key="4">
    <source>
        <dbReference type="PROSITE" id="PS01124"/>
    </source>
</evidence>
<organism evidence="5 6">
    <name type="scientific">Marinobacterium iners DSM 11526</name>
    <dbReference type="NCBI Taxonomy" id="1122198"/>
    <lineage>
        <taxon>Bacteria</taxon>
        <taxon>Pseudomonadati</taxon>
        <taxon>Pseudomonadota</taxon>
        <taxon>Gammaproteobacteria</taxon>
        <taxon>Oceanospirillales</taxon>
        <taxon>Oceanospirillaceae</taxon>
        <taxon>Marinobacterium</taxon>
    </lineage>
</organism>
<sequence>MSGRLSIRSYSRQRQGHSHTYHQMVLPLRGAIEIELDGFAGRVASGECVVIRSGQQHHFTADEEARFVVADMHLLPENLRATDSCVFRISGPLLQYLSFVETQLGHQVNDALEQSMFATFALLLAEQRLLPQVDRRIRQVLQVIDMRLSERLTLDELAQTACLSETQLKKLFRQQIGLSVMQYLTRVRMEKAKALLQHTDYSVQRIAEQVGYSDLSAFSRRFSASFGLSPTRFSR</sequence>
<gene>
    <name evidence="5" type="ORF">SAMN02745729_12526</name>
</gene>
<evidence type="ECO:0000256" key="3">
    <source>
        <dbReference type="ARBA" id="ARBA00023163"/>
    </source>
</evidence>
<dbReference type="InterPro" id="IPR018060">
    <property type="entry name" value="HTH_AraC"/>
</dbReference>
<dbReference type="PROSITE" id="PS01124">
    <property type="entry name" value="HTH_ARAC_FAMILY_2"/>
    <property type="match status" value="1"/>
</dbReference>
<dbReference type="SMART" id="SM00342">
    <property type="entry name" value="HTH_ARAC"/>
    <property type="match status" value="1"/>
</dbReference>
<dbReference type="InterPro" id="IPR014710">
    <property type="entry name" value="RmlC-like_jellyroll"/>
</dbReference>
<evidence type="ECO:0000313" key="6">
    <source>
        <dbReference type="Proteomes" id="UP000242469"/>
    </source>
</evidence>
<accession>A0A1H4H231</accession>
<dbReference type="GO" id="GO:0003700">
    <property type="term" value="F:DNA-binding transcription factor activity"/>
    <property type="evidence" value="ECO:0007669"/>
    <property type="project" value="InterPro"/>
</dbReference>
<dbReference type="AlphaFoldDB" id="A0A1H4H231"/>
<dbReference type="OrthoDB" id="5740883at2"/>
<dbReference type="Pfam" id="PF12833">
    <property type="entry name" value="HTH_18"/>
    <property type="match status" value="1"/>
</dbReference>
<dbReference type="GO" id="GO:0043565">
    <property type="term" value="F:sequence-specific DNA binding"/>
    <property type="evidence" value="ECO:0007669"/>
    <property type="project" value="InterPro"/>
</dbReference>
<dbReference type="InterPro" id="IPR018062">
    <property type="entry name" value="HTH_AraC-typ_CS"/>
</dbReference>
<evidence type="ECO:0000256" key="2">
    <source>
        <dbReference type="ARBA" id="ARBA00023125"/>
    </source>
</evidence>
<feature type="domain" description="HTH araC/xylS-type" evidence="4">
    <location>
        <begin position="138"/>
        <end position="235"/>
    </location>
</feature>
<dbReference type="STRING" id="1122198.SAMN02745729_12526"/>
<dbReference type="SUPFAM" id="SSF51182">
    <property type="entry name" value="RmlC-like cupins"/>
    <property type="match status" value="1"/>
</dbReference>
<dbReference type="Gene3D" id="1.10.10.60">
    <property type="entry name" value="Homeodomain-like"/>
    <property type="match status" value="2"/>
</dbReference>
<name>A0A1H4H231_9GAMM</name>
<keyword evidence="1" id="KW-0805">Transcription regulation</keyword>
<dbReference type="PANTHER" id="PTHR46796">
    <property type="entry name" value="HTH-TYPE TRANSCRIPTIONAL ACTIVATOR RHAS-RELATED"/>
    <property type="match status" value="1"/>
</dbReference>
<dbReference type="PROSITE" id="PS00041">
    <property type="entry name" value="HTH_ARAC_FAMILY_1"/>
    <property type="match status" value="1"/>
</dbReference>
<dbReference type="Gene3D" id="2.60.120.10">
    <property type="entry name" value="Jelly Rolls"/>
    <property type="match status" value="1"/>
</dbReference>
<reference evidence="6" key="1">
    <citation type="submission" date="2016-10" db="EMBL/GenBank/DDBJ databases">
        <authorList>
            <person name="Varghese N."/>
            <person name="Submissions S."/>
        </authorList>
    </citation>
    <scope>NUCLEOTIDE SEQUENCE [LARGE SCALE GENOMIC DNA]</scope>
    <source>
        <strain evidence="6">DSM 11526</strain>
    </source>
</reference>
<dbReference type="InterPro" id="IPR020449">
    <property type="entry name" value="Tscrpt_reg_AraC-type_HTH"/>
</dbReference>
<proteinExistence type="predicted"/>
<keyword evidence="2 5" id="KW-0238">DNA-binding</keyword>